<keyword evidence="5" id="KW-0547">Nucleotide-binding</keyword>
<sequence>MRLTHIARTVMAKRYLRRKPDGTQETPDEMVRRVARVVAAVDANYGASPEDVRKTEEDFYNLIDSQDFMPNSPTFTGAGTELGQLSACFVLPVGDSLGEIYETMKQAALIHQTGGGCVAGDAHVYTTFCGVEQIRTLYERVRALGVPEEQRPGHRVMDVTDLGIRTFAVDPATGRFETRQVTHLWQWDVPAEYQYTVRCRDGTEITTSSWHPFLVFTARGIEERRADELRPGDILLTSNGSVRAAWPFKEPLEVEGLRLDEPLAWLVGFFLGDGSLDRFRNRKTRYEALRLRLFDGRPESIRFAAQVLAAHGVEVTPDQDGRGLWRLTTTNQDFVPRFARLSQVTPGPKEDLTLPEWVAKSPLSVVGAFLGGLIDSDGHVSVRRRRVEFTTVCPQLARRLVSLLSALGFNPSMYPKAPGKKGRRVEYRIHLADARRVPDLVDLVAEWVHDPLKRERLAALREQAQHNTHLRIPLPFEVLEGLLLAAGVETRDTSIHRLPVQVAGERIWLHRAKWGHGIGEDKLRRLVRALRPLVPPTHAERLDQLERLAEGWTVVERVERAQEPKPFYDFTVEGYNNYLAGGGPGKFTVVHNTGFAFSRLRPAGDVVRSSQGVASGPVSFLKVYNASTEAVKQGGTRRGANMGILRVDHPDILEFIHCKDDLTQVTNFNISVAITDRFMEALERDEEYELVNPRNGEVVKKLRARQVWDELIQSAWATGEPGLVFIDRINRRNPNNHVEVIEATNPCFHPDTRIATERGLERIEDLYRRAQGGWIQVATDDRVWNEAVVVGGRTYRVPGVTMRPARVIRTGVKPTLRISFTCGLELKVTADHRILTAEGWKEAGQLRPDDVVLVQSGPGAWAAGDEIGPELGHLLGWMTGDGWITQDGQAGLVFGEEDAHLIPYFEDIIARHGGGVRRALRRGNGTFNLFFKRKELVDRLEAWGMKRVRAHEKRVPDAIFTASRSTVVAFLDALFSADGTVSHTDDNHRDLRLSSASRQLLQDVQLLLLNFGIFSRIFARGKRGQTGFSYVTRGGEERQYTSRGYYELIVNGDDLLRFQEEIGISLSPQKGAKLRQIARKSRKNTHFVTRVLSVEPGETVDVYDIQEPATHSLIAGGVVCHNCGEQPLPPYGSCNLGSVNLANFVRNPYTDKADVDWKRLASVVHRATHFLDNVIDANRYPLEQIAEKSRRDRRIGLGVMGWAEMLVQLGLPYDSEEACQMGRRVMSFIKQEALRQSMELAERRGPYPDWEGSKWHKAGLKVRNATLTTVAPTGTISLFAARDDMPCSGGIEPKFAIVFTRNQAGALMLDVDGQFAEIAKREGWYSDELMERIAEHGSPRGVDGVPERWQRLFATAHDITPYWHVRMQAAFQGEDDLDVAEQPIDAACSKTINFPHDATADDVREAYELAWKLGLKGITVYRDGARQGQVLTVGKKDEKKEPVAVGAVSAPTSVTATAQAAGATAPAVAAGALPGGAAVVEPPGSAGAAPTQAPAAKGPALSPRPSEATGKMFKIPTHFGNMTLDVHMREDGEPFEVIVSVGAVGSDLMADAVAIGMLISTLLRLRSDVPWRERMEIVIDKLKNIGGSTSSGFGPNRITSLASAVARGLQRFLAWKDSQEAADRPAANGHAAVAPAAIEIAAGTDAPAGQRAPKGGADNVNPCPECGAFTLVWGEGCQTCYNCGYSKC</sequence>
<dbReference type="SUPFAM" id="SSF51998">
    <property type="entry name" value="PFL-like glycyl radical enzymes"/>
    <property type="match status" value="2"/>
</dbReference>
<comment type="cofactor">
    <cofactor evidence="1">
        <name>adenosylcob(III)alamin</name>
        <dbReference type="ChEBI" id="CHEBI:18408"/>
    </cofactor>
</comment>
<dbReference type="InterPro" id="IPR050862">
    <property type="entry name" value="RdRp_reductase_class-2"/>
</dbReference>
<dbReference type="InterPro" id="IPR003587">
    <property type="entry name" value="Hint_dom_N"/>
</dbReference>
<evidence type="ECO:0000256" key="6">
    <source>
        <dbReference type="ARBA" id="ARBA00022813"/>
    </source>
</evidence>
<evidence type="ECO:0000256" key="2">
    <source>
        <dbReference type="ARBA" id="ARBA00007405"/>
    </source>
</evidence>
<dbReference type="Pfam" id="PF00317">
    <property type="entry name" value="Ribonuc_red_lgN"/>
    <property type="match status" value="1"/>
</dbReference>
<dbReference type="InterPro" id="IPR027434">
    <property type="entry name" value="Homing_endonucl"/>
</dbReference>
<dbReference type="GO" id="GO:0031419">
    <property type="term" value="F:cobalamin binding"/>
    <property type="evidence" value="ECO:0007669"/>
    <property type="project" value="UniProtKB-KW"/>
</dbReference>
<keyword evidence="17" id="KW-1185">Reference proteome</keyword>
<dbReference type="InterPro" id="IPR000788">
    <property type="entry name" value="RNR_lg_C"/>
</dbReference>
<dbReference type="InterPro" id="IPR006141">
    <property type="entry name" value="Intein_N"/>
</dbReference>
<keyword evidence="8 13" id="KW-0560">Oxidoreductase</keyword>
<dbReference type="InterPro" id="IPR006142">
    <property type="entry name" value="INTEIN"/>
</dbReference>
<evidence type="ECO:0000256" key="8">
    <source>
        <dbReference type="ARBA" id="ARBA00023002"/>
    </source>
</evidence>
<keyword evidence="3" id="KW-0846">Cobalamin</keyword>
<dbReference type="PROSITE" id="PS50819">
    <property type="entry name" value="INTEIN_ENDONUCLEASE"/>
    <property type="match status" value="2"/>
</dbReference>
<dbReference type="Pfam" id="PF02867">
    <property type="entry name" value="Ribonuc_red_lgC"/>
    <property type="match status" value="2"/>
</dbReference>
<comment type="catalytic activity">
    <reaction evidence="12 13">
        <text>a 2'-deoxyribonucleoside 5'-diphosphate + [thioredoxin]-disulfide + H2O = a ribonucleoside 5'-diphosphate + [thioredoxin]-dithiol</text>
        <dbReference type="Rhea" id="RHEA:23252"/>
        <dbReference type="Rhea" id="RHEA-COMP:10698"/>
        <dbReference type="Rhea" id="RHEA-COMP:10700"/>
        <dbReference type="ChEBI" id="CHEBI:15377"/>
        <dbReference type="ChEBI" id="CHEBI:29950"/>
        <dbReference type="ChEBI" id="CHEBI:50058"/>
        <dbReference type="ChEBI" id="CHEBI:57930"/>
        <dbReference type="ChEBI" id="CHEBI:73316"/>
        <dbReference type="EC" id="1.17.4.1"/>
    </reaction>
</comment>
<dbReference type="GO" id="GO:0005524">
    <property type="term" value="F:ATP binding"/>
    <property type="evidence" value="ECO:0007669"/>
    <property type="project" value="InterPro"/>
</dbReference>
<evidence type="ECO:0000256" key="12">
    <source>
        <dbReference type="ARBA" id="ARBA00047754"/>
    </source>
</evidence>
<dbReference type="InterPro" id="IPR024434">
    <property type="entry name" value="TSCPD_dom"/>
</dbReference>
<dbReference type="Gene3D" id="3.30.160.90">
    <property type="match status" value="1"/>
</dbReference>
<dbReference type="EC" id="1.17.4.1" evidence="13"/>
<evidence type="ECO:0000256" key="1">
    <source>
        <dbReference type="ARBA" id="ARBA00001922"/>
    </source>
</evidence>
<dbReference type="NCBIfam" id="TIGR01443">
    <property type="entry name" value="intein_Cterm"/>
    <property type="match status" value="1"/>
</dbReference>
<dbReference type="InterPro" id="IPR003586">
    <property type="entry name" value="Hint_dom_C"/>
</dbReference>
<evidence type="ECO:0000256" key="4">
    <source>
        <dbReference type="ARBA" id="ARBA00022634"/>
    </source>
</evidence>
<evidence type="ECO:0000256" key="13">
    <source>
        <dbReference type="RuleBase" id="RU003410"/>
    </source>
</evidence>
<proteinExistence type="inferred from homology"/>
<dbReference type="PRINTS" id="PR00379">
    <property type="entry name" value="INTEIN"/>
</dbReference>
<comment type="function">
    <text evidence="13">Provides the precursors necessary for DNA synthesis. Catalyzes the biosynthesis of deoxyribonucleotides from the corresponding ribonucleotides.</text>
</comment>
<dbReference type="NCBIfam" id="TIGR01445">
    <property type="entry name" value="intein_Nterm"/>
    <property type="match status" value="2"/>
</dbReference>
<evidence type="ECO:0000256" key="14">
    <source>
        <dbReference type="SAM" id="MobiDB-lite"/>
    </source>
</evidence>
<keyword evidence="4" id="KW-0237">DNA synthesis</keyword>
<dbReference type="Gene3D" id="2.170.16.10">
    <property type="entry name" value="Hedgehog/Intein (Hint) domain"/>
    <property type="match status" value="3"/>
</dbReference>
<keyword evidence="10" id="KW-0170">Cobalt</keyword>
<feature type="compositionally biased region" description="Low complexity" evidence="14">
    <location>
        <begin position="1482"/>
        <end position="1500"/>
    </location>
</feature>
<accession>A0AA35G6F4</accession>
<evidence type="ECO:0000256" key="7">
    <source>
        <dbReference type="ARBA" id="ARBA00023000"/>
    </source>
</evidence>
<evidence type="ECO:0000259" key="15">
    <source>
        <dbReference type="PROSITE" id="PS50819"/>
    </source>
</evidence>
<comment type="function">
    <text evidence="11">Catalyzes the reduction of ribonucleotides to deoxyribonucleotides. May function to provide a pool of deoxyribonucleotide precursors for DNA repair during oxygen limitation and/or for immediate growth after restoration of oxygen.</text>
</comment>
<dbReference type="Pfam" id="PF14528">
    <property type="entry name" value="LAGLIDADG_3"/>
    <property type="match status" value="2"/>
</dbReference>
<dbReference type="CDD" id="cd00081">
    <property type="entry name" value="Hint"/>
    <property type="match status" value="2"/>
</dbReference>
<dbReference type="GO" id="GO:0016539">
    <property type="term" value="P:intein-mediated protein splicing"/>
    <property type="evidence" value="ECO:0007669"/>
    <property type="project" value="InterPro"/>
</dbReference>
<comment type="similarity">
    <text evidence="13">Belongs to the ribonucleoside diphosphate reductase large chain family.</text>
</comment>
<dbReference type="Proteomes" id="UP001163687">
    <property type="component" value="Chromosome"/>
</dbReference>
<keyword evidence="9 13" id="KW-0215">Deoxyribonucleotide synthesis</keyword>
<dbReference type="SMART" id="SM00305">
    <property type="entry name" value="HintC"/>
    <property type="match status" value="2"/>
</dbReference>
<dbReference type="SMART" id="SM00306">
    <property type="entry name" value="HintN"/>
    <property type="match status" value="2"/>
</dbReference>
<dbReference type="PROSITE" id="PS50817">
    <property type="entry name" value="INTEIN_N_TER"/>
    <property type="match status" value="2"/>
</dbReference>
<feature type="region of interest" description="Disordered" evidence="14">
    <location>
        <begin position="1482"/>
        <end position="1507"/>
    </location>
</feature>
<evidence type="ECO:0000256" key="9">
    <source>
        <dbReference type="ARBA" id="ARBA00023116"/>
    </source>
</evidence>
<dbReference type="SUPFAM" id="SSF51294">
    <property type="entry name" value="Hedgehog/intein (Hint) domain"/>
    <property type="match status" value="2"/>
</dbReference>
<feature type="domain" description="DOD-type homing endonuclease" evidence="15">
    <location>
        <begin position="266"/>
        <end position="409"/>
    </location>
</feature>
<dbReference type="Gene3D" id="3.10.28.10">
    <property type="entry name" value="Homing endonucleases"/>
    <property type="match status" value="3"/>
</dbReference>
<dbReference type="InterPro" id="IPR004042">
    <property type="entry name" value="Intein_endonuc_central"/>
</dbReference>
<dbReference type="KEGG" id="cmic:caldi_23060"/>
<evidence type="ECO:0000256" key="3">
    <source>
        <dbReference type="ARBA" id="ARBA00022628"/>
    </source>
</evidence>
<protein>
    <recommendedName>
        <fullName evidence="13">Ribonucleoside-diphosphate reductase</fullName>
        <ecNumber evidence="13">1.17.4.1</ecNumber>
    </recommendedName>
</protein>
<feature type="domain" description="DOD-type homing endonuclease" evidence="15">
    <location>
        <begin position="874"/>
        <end position="1013"/>
    </location>
</feature>
<dbReference type="GO" id="GO:0009263">
    <property type="term" value="P:deoxyribonucleotide biosynthetic process"/>
    <property type="evidence" value="ECO:0007669"/>
    <property type="project" value="UniProtKB-KW"/>
</dbReference>
<organism evidence="16 17">
    <name type="scientific">Caldinitratiruptor microaerophilus</name>
    <dbReference type="NCBI Taxonomy" id="671077"/>
    <lineage>
        <taxon>Bacteria</taxon>
        <taxon>Bacillati</taxon>
        <taxon>Bacillota</taxon>
        <taxon>Clostridia</taxon>
        <taxon>Eubacteriales</taxon>
        <taxon>Symbiobacteriaceae</taxon>
        <taxon>Caldinitratiruptor</taxon>
    </lineage>
</organism>
<dbReference type="InterPro" id="IPR004860">
    <property type="entry name" value="LAGLIDADG_dom"/>
</dbReference>
<keyword evidence="6" id="KW-0068">Autocatalytic cleavage</keyword>
<reference evidence="16" key="1">
    <citation type="submission" date="2022-03" db="EMBL/GenBank/DDBJ databases">
        <title>Complete genome sequence of Caldinitratiruptor microaerophilus.</title>
        <authorList>
            <person name="Mukaiyama R."/>
            <person name="Nishiyama T."/>
            <person name="Ueda K."/>
        </authorList>
    </citation>
    <scope>NUCLEOTIDE SEQUENCE</scope>
    <source>
        <strain evidence="16">JCM 16183</strain>
    </source>
</reference>
<evidence type="ECO:0000256" key="10">
    <source>
        <dbReference type="ARBA" id="ARBA00023285"/>
    </source>
</evidence>
<dbReference type="EMBL" id="AP025628">
    <property type="protein sequence ID" value="BDG61216.1"/>
    <property type="molecule type" value="Genomic_DNA"/>
</dbReference>
<dbReference type="Pfam" id="PF12637">
    <property type="entry name" value="TSCPD"/>
    <property type="match status" value="1"/>
</dbReference>
<dbReference type="InterPro" id="IPR013509">
    <property type="entry name" value="RNR_lsu_N"/>
</dbReference>
<evidence type="ECO:0000313" key="17">
    <source>
        <dbReference type="Proteomes" id="UP001163687"/>
    </source>
</evidence>
<dbReference type="GO" id="GO:0004748">
    <property type="term" value="F:ribonucleoside-diphosphate reductase activity, thioredoxin disulfide as acceptor"/>
    <property type="evidence" value="ECO:0007669"/>
    <property type="project" value="UniProtKB-EC"/>
</dbReference>
<dbReference type="InterPro" id="IPR030934">
    <property type="entry name" value="Intein_C"/>
</dbReference>
<name>A0AA35G6F4_9FIRM</name>
<keyword evidence="7" id="KW-0651">Protein splicing</keyword>
<evidence type="ECO:0000313" key="16">
    <source>
        <dbReference type="EMBL" id="BDG61216.1"/>
    </source>
</evidence>
<comment type="similarity">
    <text evidence="2">Belongs to the ribonucleoside diphosphate reductase class-2 family.</text>
</comment>
<dbReference type="PROSITE" id="PS50818">
    <property type="entry name" value="INTEIN_C_TER"/>
    <property type="match status" value="2"/>
</dbReference>
<gene>
    <name evidence="16" type="ORF">caldi_23060</name>
</gene>
<dbReference type="InterPro" id="IPR036844">
    <property type="entry name" value="Hint_dom_sf"/>
</dbReference>
<dbReference type="Pfam" id="PF14890">
    <property type="entry name" value="Intein_splicing"/>
    <property type="match status" value="2"/>
</dbReference>
<dbReference type="Gene3D" id="3.20.70.20">
    <property type="match status" value="3"/>
</dbReference>
<evidence type="ECO:0000256" key="11">
    <source>
        <dbReference type="ARBA" id="ARBA00025437"/>
    </source>
</evidence>
<dbReference type="PANTHER" id="PTHR43371">
    <property type="entry name" value="VITAMIN B12-DEPENDENT RIBONUCLEOTIDE REDUCTASE"/>
    <property type="match status" value="1"/>
</dbReference>
<evidence type="ECO:0000256" key="5">
    <source>
        <dbReference type="ARBA" id="ARBA00022741"/>
    </source>
</evidence>
<dbReference type="PANTHER" id="PTHR43371:SF1">
    <property type="entry name" value="RIBONUCLEOSIDE-DIPHOSPHATE REDUCTASE"/>
    <property type="match status" value="1"/>
</dbReference>
<dbReference type="GO" id="GO:0004519">
    <property type="term" value="F:endonuclease activity"/>
    <property type="evidence" value="ECO:0007669"/>
    <property type="project" value="InterPro"/>
</dbReference>
<dbReference type="SUPFAM" id="SSF55608">
    <property type="entry name" value="Homing endonucleases"/>
    <property type="match status" value="2"/>
</dbReference>